<reference evidence="10" key="1">
    <citation type="submission" date="2020-06" db="EMBL/GenBank/DDBJ databases">
        <authorList>
            <consortium name="Plant Systems Biology data submission"/>
        </authorList>
    </citation>
    <scope>NUCLEOTIDE SEQUENCE</scope>
    <source>
        <strain evidence="10">D6</strain>
    </source>
</reference>
<evidence type="ECO:0000256" key="2">
    <source>
        <dbReference type="ARBA" id="ARBA00022475"/>
    </source>
</evidence>
<evidence type="ECO:0000256" key="6">
    <source>
        <dbReference type="SAM" id="MobiDB-lite"/>
    </source>
</evidence>
<evidence type="ECO:0000256" key="7">
    <source>
        <dbReference type="SAM" id="Phobius"/>
    </source>
</evidence>
<accession>A0A9N8DDI7</accession>
<feature type="chain" id="PRO_5040494060" evidence="8">
    <location>
        <begin position="17"/>
        <end position="180"/>
    </location>
</feature>
<protein>
    <submittedName>
        <fullName evidence="10">Protein MgtC</fullName>
    </submittedName>
</protein>
<evidence type="ECO:0000259" key="9">
    <source>
        <dbReference type="Pfam" id="PF02308"/>
    </source>
</evidence>
<evidence type="ECO:0000256" key="8">
    <source>
        <dbReference type="SAM" id="SignalP"/>
    </source>
</evidence>
<dbReference type="OrthoDB" id="10052237at2759"/>
<feature type="region of interest" description="Disordered" evidence="6">
    <location>
        <begin position="142"/>
        <end position="180"/>
    </location>
</feature>
<feature type="region of interest" description="Disordered" evidence="6">
    <location>
        <begin position="106"/>
        <end position="126"/>
    </location>
</feature>
<evidence type="ECO:0000256" key="5">
    <source>
        <dbReference type="ARBA" id="ARBA00023136"/>
    </source>
</evidence>
<keyword evidence="3 7" id="KW-0812">Transmembrane</keyword>
<dbReference type="GO" id="GO:0005886">
    <property type="term" value="C:plasma membrane"/>
    <property type="evidence" value="ECO:0007669"/>
    <property type="project" value="UniProtKB-SubCell"/>
</dbReference>
<feature type="transmembrane region" description="Helical" evidence="7">
    <location>
        <begin position="69"/>
        <end position="98"/>
    </location>
</feature>
<dbReference type="Pfam" id="PF02308">
    <property type="entry name" value="MgtC"/>
    <property type="match status" value="1"/>
</dbReference>
<evidence type="ECO:0000256" key="1">
    <source>
        <dbReference type="ARBA" id="ARBA00004651"/>
    </source>
</evidence>
<dbReference type="Proteomes" id="UP001153069">
    <property type="component" value="Unassembled WGS sequence"/>
</dbReference>
<dbReference type="PANTHER" id="PTHR33778">
    <property type="entry name" value="PROTEIN MGTC"/>
    <property type="match status" value="1"/>
</dbReference>
<sequence>MSLVALGSCLFSICSAFAFLSSPMAWDASRVSAAIPSGVGFLGSALIFKNKDDENNNHEVHGLTTAASVWLSAAVGIACAGGMYFVASLSTAIMLVLLRFGPRTNFPPGDDDDDDESIDDEDETEVGEAIANINAKKIYQSIDPEKQPIMTREIRPSLSNSQRSSAAKRTSTRLPRPSLI</sequence>
<evidence type="ECO:0000313" key="10">
    <source>
        <dbReference type="EMBL" id="CAB9497689.1"/>
    </source>
</evidence>
<feature type="domain" description="MgtC/SapB/SrpB/YhiD N-terminal" evidence="9">
    <location>
        <begin position="2"/>
        <end position="102"/>
    </location>
</feature>
<proteinExistence type="predicted"/>
<keyword evidence="11" id="KW-1185">Reference proteome</keyword>
<keyword evidence="2" id="KW-1003">Cell membrane</keyword>
<dbReference type="InterPro" id="IPR049177">
    <property type="entry name" value="MgtC_SapB_SrpB_YhiD_N"/>
</dbReference>
<name>A0A9N8DDI7_9STRA</name>
<organism evidence="10 11">
    <name type="scientific">Seminavis robusta</name>
    <dbReference type="NCBI Taxonomy" id="568900"/>
    <lineage>
        <taxon>Eukaryota</taxon>
        <taxon>Sar</taxon>
        <taxon>Stramenopiles</taxon>
        <taxon>Ochrophyta</taxon>
        <taxon>Bacillariophyta</taxon>
        <taxon>Bacillariophyceae</taxon>
        <taxon>Bacillariophycidae</taxon>
        <taxon>Naviculales</taxon>
        <taxon>Naviculaceae</taxon>
        <taxon>Seminavis</taxon>
    </lineage>
</organism>
<evidence type="ECO:0000313" key="11">
    <source>
        <dbReference type="Proteomes" id="UP001153069"/>
    </source>
</evidence>
<dbReference type="EMBL" id="CAICTM010000024">
    <property type="protein sequence ID" value="CAB9497689.1"/>
    <property type="molecule type" value="Genomic_DNA"/>
</dbReference>
<feature type="compositionally biased region" description="Polar residues" evidence="6">
    <location>
        <begin position="157"/>
        <end position="173"/>
    </location>
</feature>
<gene>
    <name evidence="10" type="ORF">SEMRO_24_G016330.1</name>
</gene>
<keyword evidence="5 7" id="KW-0472">Membrane</keyword>
<dbReference type="InterPro" id="IPR003416">
    <property type="entry name" value="MgtC/SapB/SrpB/YhiD_fam"/>
</dbReference>
<evidence type="ECO:0000256" key="4">
    <source>
        <dbReference type="ARBA" id="ARBA00022989"/>
    </source>
</evidence>
<comment type="subcellular location">
    <subcellularLocation>
        <location evidence="1">Cell membrane</location>
        <topology evidence="1">Multi-pass membrane protein</topology>
    </subcellularLocation>
</comment>
<dbReference type="AlphaFoldDB" id="A0A9N8DDI7"/>
<feature type="signal peptide" evidence="8">
    <location>
        <begin position="1"/>
        <end position="16"/>
    </location>
</feature>
<dbReference type="PANTHER" id="PTHR33778:SF1">
    <property type="entry name" value="MAGNESIUM TRANSPORTER YHID-RELATED"/>
    <property type="match status" value="1"/>
</dbReference>
<comment type="caution">
    <text evidence="10">The sequence shown here is derived from an EMBL/GenBank/DDBJ whole genome shotgun (WGS) entry which is preliminary data.</text>
</comment>
<feature type="compositionally biased region" description="Acidic residues" evidence="6">
    <location>
        <begin position="109"/>
        <end position="126"/>
    </location>
</feature>
<evidence type="ECO:0000256" key="3">
    <source>
        <dbReference type="ARBA" id="ARBA00022692"/>
    </source>
</evidence>
<keyword evidence="8" id="KW-0732">Signal</keyword>
<dbReference type="PRINTS" id="PR01837">
    <property type="entry name" value="MGTCSAPBPROT"/>
</dbReference>
<keyword evidence="4 7" id="KW-1133">Transmembrane helix</keyword>